<feature type="active site" description="Schiff-base intermediate with substrate" evidence="4">
    <location>
        <position position="163"/>
    </location>
</feature>
<evidence type="ECO:0000256" key="2">
    <source>
        <dbReference type="ARBA" id="ARBA00023270"/>
    </source>
</evidence>
<comment type="caution">
    <text evidence="6">The sequence shown here is derived from an EMBL/GenBank/DDBJ whole genome shotgun (WGS) entry which is preliminary data.</text>
</comment>
<name>A0A5C5Y638_9PLAN</name>
<dbReference type="SMART" id="SM01130">
    <property type="entry name" value="DHDPS"/>
    <property type="match status" value="1"/>
</dbReference>
<dbReference type="CDD" id="cd00408">
    <property type="entry name" value="DHDPS-like"/>
    <property type="match status" value="1"/>
</dbReference>
<feature type="binding site" evidence="5">
    <location>
        <position position="207"/>
    </location>
    <ligand>
        <name>pyruvate</name>
        <dbReference type="ChEBI" id="CHEBI:15361"/>
    </ligand>
</feature>
<dbReference type="InterPro" id="IPR020625">
    <property type="entry name" value="Schiff_base-form_aldolases_AS"/>
</dbReference>
<dbReference type="Pfam" id="PF00701">
    <property type="entry name" value="DHDPS"/>
    <property type="match status" value="1"/>
</dbReference>
<evidence type="ECO:0000256" key="4">
    <source>
        <dbReference type="PIRSR" id="PIRSR001365-1"/>
    </source>
</evidence>
<feature type="binding site" evidence="5">
    <location>
        <position position="47"/>
    </location>
    <ligand>
        <name>pyruvate</name>
        <dbReference type="ChEBI" id="CHEBI:15361"/>
    </ligand>
</feature>
<dbReference type="InterPro" id="IPR002220">
    <property type="entry name" value="DapA-like"/>
</dbReference>
<dbReference type="GO" id="GO:0008747">
    <property type="term" value="F:N-acetylneuraminate lyase activity"/>
    <property type="evidence" value="ECO:0007669"/>
    <property type="project" value="TreeGrafter"/>
</dbReference>
<dbReference type="Proteomes" id="UP000317238">
    <property type="component" value="Unassembled WGS sequence"/>
</dbReference>
<keyword evidence="2" id="KW-0704">Schiff base</keyword>
<dbReference type="RefSeq" id="WP_146439397.1">
    <property type="nucleotide sequence ID" value="NZ_SJPL01000001.1"/>
</dbReference>
<dbReference type="PANTHER" id="PTHR42849:SF1">
    <property type="entry name" value="N-ACETYLNEURAMINATE LYASE"/>
    <property type="match status" value="1"/>
</dbReference>
<dbReference type="InterPro" id="IPR013785">
    <property type="entry name" value="Aldolase_TIM"/>
</dbReference>
<dbReference type="GO" id="GO:0005829">
    <property type="term" value="C:cytosol"/>
    <property type="evidence" value="ECO:0007669"/>
    <property type="project" value="TreeGrafter"/>
</dbReference>
<dbReference type="PIRSF" id="PIRSF001365">
    <property type="entry name" value="DHDPS"/>
    <property type="match status" value="1"/>
</dbReference>
<accession>A0A5C5Y638</accession>
<proteinExistence type="inferred from homology"/>
<keyword evidence="7" id="KW-1185">Reference proteome</keyword>
<evidence type="ECO:0000256" key="1">
    <source>
        <dbReference type="ARBA" id="ARBA00023239"/>
    </source>
</evidence>
<dbReference type="SUPFAM" id="SSF51569">
    <property type="entry name" value="Aldolase"/>
    <property type="match status" value="1"/>
</dbReference>
<evidence type="ECO:0000313" key="6">
    <source>
        <dbReference type="EMBL" id="TWT70584.1"/>
    </source>
</evidence>
<evidence type="ECO:0000256" key="5">
    <source>
        <dbReference type="PIRSR" id="PIRSR001365-2"/>
    </source>
</evidence>
<dbReference type="GO" id="GO:0019262">
    <property type="term" value="P:N-acetylneuraminate catabolic process"/>
    <property type="evidence" value="ECO:0007669"/>
    <property type="project" value="TreeGrafter"/>
</dbReference>
<protein>
    <submittedName>
        <fullName evidence="6">Putative 2-keto-3-deoxy-galactonate aldolase YagE</fullName>
        <ecNumber evidence="6">4.1.2.-</ecNumber>
    </submittedName>
</protein>
<dbReference type="EC" id="4.1.2.-" evidence="6"/>
<keyword evidence="1 3" id="KW-0456">Lyase</keyword>
<reference evidence="6 7" key="1">
    <citation type="submission" date="2019-02" db="EMBL/GenBank/DDBJ databases">
        <title>Deep-cultivation of Planctomycetes and their phenomic and genomic characterization uncovers novel biology.</title>
        <authorList>
            <person name="Wiegand S."/>
            <person name="Jogler M."/>
            <person name="Boedeker C."/>
            <person name="Pinto D."/>
            <person name="Vollmers J."/>
            <person name="Rivas-Marin E."/>
            <person name="Kohn T."/>
            <person name="Peeters S.H."/>
            <person name="Heuer A."/>
            <person name="Rast P."/>
            <person name="Oberbeckmann S."/>
            <person name="Bunk B."/>
            <person name="Jeske O."/>
            <person name="Meyerdierks A."/>
            <person name="Storesund J.E."/>
            <person name="Kallscheuer N."/>
            <person name="Luecker S."/>
            <person name="Lage O.M."/>
            <person name="Pohl T."/>
            <person name="Merkel B.J."/>
            <person name="Hornburger P."/>
            <person name="Mueller R.-W."/>
            <person name="Bruemmer F."/>
            <person name="Labrenz M."/>
            <person name="Spormann A.M."/>
            <person name="Op Den Camp H."/>
            <person name="Overmann J."/>
            <person name="Amann R."/>
            <person name="Jetten M.S.M."/>
            <person name="Mascher T."/>
            <person name="Medema M.H."/>
            <person name="Devos D.P."/>
            <person name="Kaster A.-K."/>
            <person name="Ovreas L."/>
            <person name="Rohde M."/>
            <person name="Galperin M.Y."/>
            <person name="Jogler C."/>
        </authorList>
    </citation>
    <scope>NUCLEOTIDE SEQUENCE [LARGE SCALE GENOMIC DNA]</scope>
    <source>
        <strain evidence="6 7">Pan14r</strain>
    </source>
</reference>
<gene>
    <name evidence="6" type="primary">yagE</name>
    <name evidence="6" type="ORF">Pan14r_28910</name>
</gene>
<evidence type="ECO:0000256" key="3">
    <source>
        <dbReference type="PIRNR" id="PIRNR001365"/>
    </source>
</evidence>
<feature type="active site" description="Proton donor/acceptor" evidence="4">
    <location>
        <position position="135"/>
    </location>
</feature>
<comment type="similarity">
    <text evidence="3">Belongs to the DapA family.</text>
</comment>
<dbReference type="OrthoDB" id="9782828at2"/>
<dbReference type="Gene3D" id="3.20.20.70">
    <property type="entry name" value="Aldolase class I"/>
    <property type="match status" value="1"/>
</dbReference>
<dbReference type="EMBL" id="SJPL01000001">
    <property type="protein sequence ID" value="TWT70584.1"/>
    <property type="molecule type" value="Genomic_DNA"/>
</dbReference>
<dbReference type="PROSITE" id="PS00666">
    <property type="entry name" value="DHDPS_2"/>
    <property type="match status" value="1"/>
</dbReference>
<organism evidence="6 7">
    <name type="scientific">Crateriforma conspicua</name>
    <dbReference type="NCBI Taxonomy" id="2527996"/>
    <lineage>
        <taxon>Bacteria</taxon>
        <taxon>Pseudomonadati</taxon>
        <taxon>Planctomycetota</taxon>
        <taxon>Planctomycetia</taxon>
        <taxon>Planctomycetales</taxon>
        <taxon>Planctomycetaceae</taxon>
        <taxon>Crateriforma</taxon>
    </lineage>
</organism>
<dbReference type="PANTHER" id="PTHR42849">
    <property type="entry name" value="N-ACETYLNEURAMINATE LYASE"/>
    <property type="match status" value="1"/>
</dbReference>
<sequence>MKRLEGIIPPLVTPLLDRDSLDHDGLNRLVEHVIAGGVSGIFLLGTTGEAPNLSYRLRRELIDLVCRQVNGRVPVLVGISDTAFVESVSLANSAAESGADALVLTTPYYFPVGQTELLGYIRRLTPQLPLPLMLYNMPALTKLQFETETLRQLAEVDQIIGVKDSSGDMDYFADLLTLRNDRPDWSFFLGPEHLLIPGVQMGADGGVNGGANIFPQIFTQAFQAARDGDEAACVRLQCSIDDLQQIYEIGKYASRHIKATKSALSILEICSDFMAEPFHHFKPTERQKVSTILTNLDALSRHT</sequence>
<evidence type="ECO:0000313" key="7">
    <source>
        <dbReference type="Proteomes" id="UP000317238"/>
    </source>
</evidence>
<dbReference type="AlphaFoldDB" id="A0A5C5Y638"/>
<dbReference type="PRINTS" id="PR00146">
    <property type="entry name" value="DHPICSNTHASE"/>
</dbReference>